<name>A0A0R3PU31_ANGCS</name>
<gene>
    <name evidence="1" type="ORF">ACOC_LOCUS9358</name>
</gene>
<accession>A0A0R3PU31</accession>
<dbReference type="WBParaSite" id="ACOC_0000935701-mRNA-1">
    <property type="protein sequence ID" value="ACOC_0000935701-mRNA-1"/>
    <property type="gene ID" value="ACOC_0000935701"/>
</dbReference>
<dbReference type="Proteomes" id="UP000267027">
    <property type="component" value="Unassembled WGS sequence"/>
</dbReference>
<evidence type="ECO:0000313" key="2">
    <source>
        <dbReference type="Proteomes" id="UP000267027"/>
    </source>
</evidence>
<reference evidence="3" key="1">
    <citation type="submission" date="2017-02" db="UniProtKB">
        <authorList>
            <consortium name="WormBaseParasite"/>
        </authorList>
    </citation>
    <scope>IDENTIFICATION</scope>
</reference>
<reference evidence="1 2" key="2">
    <citation type="submission" date="2018-11" db="EMBL/GenBank/DDBJ databases">
        <authorList>
            <consortium name="Pathogen Informatics"/>
        </authorList>
    </citation>
    <scope>NUCLEOTIDE SEQUENCE [LARGE SCALE GENOMIC DNA]</scope>
    <source>
        <strain evidence="1 2">Costa Rica</strain>
    </source>
</reference>
<dbReference type="AlphaFoldDB" id="A0A0R3PU31"/>
<evidence type="ECO:0000313" key="3">
    <source>
        <dbReference type="WBParaSite" id="ACOC_0000935701-mRNA-1"/>
    </source>
</evidence>
<evidence type="ECO:0000313" key="1">
    <source>
        <dbReference type="EMBL" id="VDM60943.1"/>
    </source>
</evidence>
<keyword evidence="2" id="KW-1185">Reference proteome</keyword>
<sequence length="119" mass="13779">MIALRRPNRTVPAYRKAMAKIIHEYYSDLFDSHVHLPPYEIKEDGYVIPPVLPSEIRHAISSVKNRAAPSTNRIRPECLKNLPPVLVNTLARFFTPYLSEYKVPYSVEDQQDVVNKIFI</sequence>
<dbReference type="EMBL" id="UYYA01004284">
    <property type="protein sequence ID" value="VDM60943.1"/>
    <property type="molecule type" value="Genomic_DNA"/>
</dbReference>
<organism evidence="3">
    <name type="scientific">Angiostrongylus costaricensis</name>
    <name type="common">Nematode worm</name>
    <dbReference type="NCBI Taxonomy" id="334426"/>
    <lineage>
        <taxon>Eukaryota</taxon>
        <taxon>Metazoa</taxon>
        <taxon>Ecdysozoa</taxon>
        <taxon>Nematoda</taxon>
        <taxon>Chromadorea</taxon>
        <taxon>Rhabditida</taxon>
        <taxon>Rhabditina</taxon>
        <taxon>Rhabditomorpha</taxon>
        <taxon>Strongyloidea</taxon>
        <taxon>Metastrongylidae</taxon>
        <taxon>Angiostrongylus</taxon>
    </lineage>
</organism>
<dbReference type="OrthoDB" id="5806211at2759"/>
<protein>
    <submittedName>
        <fullName evidence="3">MRG domain-containing protein</fullName>
    </submittedName>
</protein>
<proteinExistence type="predicted"/>
<dbReference type="OMA" id="IVRTLAW"/>